<dbReference type="InterPro" id="IPR002881">
    <property type="entry name" value="DUF58"/>
</dbReference>
<organism evidence="3 4">
    <name type="scientific">Phormidesmis priestleyi</name>
    <dbReference type="NCBI Taxonomy" id="268141"/>
    <lineage>
        <taxon>Bacteria</taxon>
        <taxon>Bacillati</taxon>
        <taxon>Cyanobacteriota</taxon>
        <taxon>Cyanophyceae</taxon>
        <taxon>Leptolyngbyales</taxon>
        <taxon>Leptolyngbyaceae</taxon>
        <taxon>Phormidesmis</taxon>
    </lineage>
</organism>
<reference evidence="4" key="1">
    <citation type="submission" date="2018-04" db="EMBL/GenBank/DDBJ databases">
        <authorList>
            <person name="Cornet L."/>
        </authorList>
    </citation>
    <scope>NUCLEOTIDE SEQUENCE [LARGE SCALE GENOMIC DNA]</scope>
</reference>
<dbReference type="PANTHER" id="PTHR34351">
    <property type="entry name" value="SLR1927 PROTEIN-RELATED"/>
    <property type="match status" value="1"/>
</dbReference>
<dbReference type="Pfam" id="PF01882">
    <property type="entry name" value="DUF58"/>
    <property type="match status" value="1"/>
</dbReference>
<name>A0A2W4XIZ1_9CYAN</name>
<protein>
    <submittedName>
        <fullName evidence="3">DUF58 domain-containing protein</fullName>
    </submittedName>
</protein>
<keyword evidence="1" id="KW-0472">Membrane</keyword>
<dbReference type="AlphaFoldDB" id="A0A2W4XIZ1"/>
<evidence type="ECO:0000313" key="4">
    <source>
        <dbReference type="Proteomes" id="UP000249794"/>
    </source>
</evidence>
<reference evidence="3 4" key="2">
    <citation type="submission" date="2018-06" db="EMBL/GenBank/DDBJ databases">
        <title>Metagenomic assembly of (sub)arctic Cyanobacteria and their associated microbiome from non-axenic cultures.</title>
        <authorList>
            <person name="Baurain D."/>
        </authorList>
    </citation>
    <scope>NUCLEOTIDE SEQUENCE [LARGE SCALE GENOMIC DNA]</scope>
    <source>
        <strain evidence="3">ULC027bin1</strain>
    </source>
</reference>
<sequence>MKRGIYRLLRLSHTVQQWWVQRLTLSGLWLLGGIFMFGVIGLDVKRSLSYQVFAFGVALMGVAVVSSQLGSARLHSAKLRAVRSLPRFGTVGVPLRYGVRLHNVSAKRLRDLSLTERFGDSFPDFLDFQRIIRGSTHPKVRRKVWLKLLAQRQWAFAPAIALPLLAAKQETAVVAEIMPLRRGLLRFQGLTIACTDPLGLVNRGAMLDVPQSVLILPQRYQLPVIPLPGARRYQAGERSLTTAIGDSEEFRALRAYRPGDSVRNLHWKSWAKTGKPVIKEHQAEDAVRHALIVDTFQRADEDEWKSEGMEAAIAIAASFACDLQTQTALIDRLFMGTTAHHLDDGFSQAEQILTVLAAAEPCRDQDFSDLLAVVQKNMSRLHGCIAVFLDWDGDRRTLIGQLEAAGIAVLVLVIAGASGLSEMPDVICLRHPQSRLQVLAIDNIQAGLWAL</sequence>
<gene>
    <name evidence="3" type="ORF">DCF15_07900</name>
</gene>
<evidence type="ECO:0000256" key="1">
    <source>
        <dbReference type="SAM" id="Phobius"/>
    </source>
</evidence>
<accession>A0A2W4XIZ1</accession>
<proteinExistence type="predicted"/>
<feature type="transmembrane region" description="Helical" evidence="1">
    <location>
        <begin position="48"/>
        <end position="70"/>
    </location>
</feature>
<comment type="caution">
    <text evidence="3">The sequence shown here is derived from an EMBL/GenBank/DDBJ whole genome shotgun (WGS) entry which is preliminary data.</text>
</comment>
<dbReference type="Proteomes" id="UP000249794">
    <property type="component" value="Unassembled WGS sequence"/>
</dbReference>
<dbReference type="PANTHER" id="PTHR34351:SF1">
    <property type="entry name" value="SLR1927 PROTEIN"/>
    <property type="match status" value="1"/>
</dbReference>
<keyword evidence="1" id="KW-0812">Transmembrane</keyword>
<keyword evidence="1" id="KW-1133">Transmembrane helix</keyword>
<dbReference type="EMBL" id="QBMP01000061">
    <property type="protein sequence ID" value="PZO56934.1"/>
    <property type="molecule type" value="Genomic_DNA"/>
</dbReference>
<feature type="domain" description="DUF58" evidence="2">
    <location>
        <begin position="253"/>
        <end position="380"/>
    </location>
</feature>
<feature type="transmembrane region" description="Helical" evidence="1">
    <location>
        <begin position="20"/>
        <end position="42"/>
    </location>
</feature>
<evidence type="ECO:0000259" key="2">
    <source>
        <dbReference type="Pfam" id="PF01882"/>
    </source>
</evidence>
<evidence type="ECO:0000313" key="3">
    <source>
        <dbReference type="EMBL" id="PZO56934.1"/>
    </source>
</evidence>